<organism evidence="13 14">
    <name type="scientific">Plasmodium reichenowi</name>
    <dbReference type="NCBI Taxonomy" id="5854"/>
    <lineage>
        <taxon>Eukaryota</taxon>
        <taxon>Sar</taxon>
        <taxon>Alveolata</taxon>
        <taxon>Apicomplexa</taxon>
        <taxon>Aconoidasida</taxon>
        <taxon>Haemosporida</taxon>
        <taxon>Plasmodiidae</taxon>
        <taxon>Plasmodium</taxon>
        <taxon>Plasmodium (Laverania)</taxon>
    </lineage>
</organism>
<name>A0A060RRK6_PLARE</name>
<feature type="compositionally biased region" description="Basic residues" evidence="11">
    <location>
        <begin position="1357"/>
        <end position="1369"/>
    </location>
</feature>
<keyword evidence="6" id="KW-0067">ATP-binding</keyword>
<reference evidence="13" key="1">
    <citation type="submission" date="2014-01" db="EMBL/GenBank/DDBJ databases">
        <authorList>
            <person name="Aslett M."/>
        </authorList>
    </citation>
    <scope>NUCLEOTIDE SEQUENCE</scope>
    <source>
        <strain evidence="13">CDC</strain>
    </source>
</reference>
<evidence type="ECO:0000256" key="7">
    <source>
        <dbReference type="ARBA" id="ARBA00023134"/>
    </source>
</evidence>
<evidence type="ECO:0000256" key="3">
    <source>
        <dbReference type="ARBA" id="ARBA00022553"/>
    </source>
</evidence>
<dbReference type="GO" id="GO:0032040">
    <property type="term" value="C:small-subunit processome"/>
    <property type="evidence" value="ECO:0007669"/>
    <property type="project" value="UniProtKB-ARBA"/>
</dbReference>
<evidence type="ECO:0000256" key="10">
    <source>
        <dbReference type="ARBA" id="ARBA00061391"/>
    </source>
</evidence>
<feature type="compositionally biased region" description="Low complexity" evidence="11">
    <location>
        <begin position="714"/>
        <end position="723"/>
    </location>
</feature>
<dbReference type="Pfam" id="PF08142">
    <property type="entry name" value="AARP2CN"/>
    <property type="match status" value="1"/>
</dbReference>
<keyword evidence="7" id="KW-0342">GTP-binding</keyword>
<keyword evidence="4" id="KW-0547">Nucleotide-binding</keyword>
<comment type="catalytic activity">
    <reaction evidence="9">
        <text>GTP + H2O = GDP + phosphate + H(+)</text>
        <dbReference type="Rhea" id="RHEA:19669"/>
        <dbReference type="ChEBI" id="CHEBI:15377"/>
        <dbReference type="ChEBI" id="CHEBI:15378"/>
        <dbReference type="ChEBI" id="CHEBI:37565"/>
        <dbReference type="ChEBI" id="CHEBI:43474"/>
        <dbReference type="ChEBI" id="CHEBI:58189"/>
    </reaction>
    <physiologicalReaction direction="left-to-right" evidence="9">
        <dbReference type="Rhea" id="RHEA:19670"/>
    </physiologicalReaction>
</comment>
<dbReference type="GO" id="GO:0005524">
    <property type="term" value="F:ATP binding"/>
    <property type="evidence" value="ECO:0007669"/>
    <property type="project" value="UniProtKB-KW"/>
</dbReference>
<feature type="region of interest" description="Disordered" evidence="11">
    <location>
        <begin position="1348"/>
        <end position="1369"/>
    </location>
</feature>
<dbReference type="GO" id="GO:0030686">
    <property type="term" value="C:90S preribosome"/>
    <property type="evidence" value="ECO:0007669"/>
    <property type="project" value="TreeGrafter"/>
</dbReference>
<feature type="compositionally biased region" description="Acidic residues" evidence="11">
    <location>
        <begin position="648"/>
        <end position="713"/>
    </location>
</feature>
<dbReference type="SMART" id="SM01362">
    <property type="entry name" value="DUF663"/>
    <property type="match status" value="1"/>
</dbReference>
<dbReference type="SUPFAM" id="SSF52540">
    <property type="entry name" value="P-loop containing nucleoside triphosphate hydrolases"/>
    <property type="match status" value="1"/>
</dbReference>
<evidence type="ECO:0000256" key="4">
    <source>
        <dbReference type="ARBA" id="ARBA00022741"/>
    </source>
</evidence>
<keyword evidence="3" id="KW-0597">Phosphoprotein</keyword>
<dbReference type="GO" id="GO:0005654">
    <property type="term" value="C:nucleoplasm"/>
    <property type="evidence" value="ECO:0007669"/>
    <property type="project" value="UniProtKB-ARBA"/>
</dbReference>
<feature type="region of interest" description="Disordered" evidence="11">
    <location>
        <begin position="890"/>
        <end position="945"/>
    </location>
</feature>
<evidence type="ECO:0000256" key="8">
    <source>
        <dbReference type="ARBA" id="ARBA00023242"/>
    </source>
</evidence>
<dbReference type="Proteomes" id="UP000027581">
    <property type="component" value="Unassembled WGS sequence"/>
</dbReference>
<sequence>MDDKKKHHKKKKVGKKSKKKKINKNGNNKKYHKAFAFSGGIKSAHRRKQHLFELEEKKLRVQKVYKEGNKSSPLIVVIQGAKGVGKSTLLKSLIKYYVGITINDIKGPISIFTKNLKRYTFIEVNDDILHMIDVAKIADICILVIDGSYGIELETLEFLNILYTHGLPKVLGVVTHLDKFKDSKSIRKRKKKLNKRYSEELVEGSKLFFLSGIQNNRYNKTEIRNLCKFLSVIKKPIISWREQHGYILGLKLDVDDLLINNQITSQKKNLQSEHVHNENYVNHTSYDNDEENEKKLTNFLTNCDEKIKISIEGYVYGSKIYKNQKVHIPNIGDVEIDNIQILQEPFKLDEQKKNPNIYAPMSDVGNLTFDFDNMYIHIPKNKVNFTRDEFLLADQREETIPGDHSSEKNGNTLKDGEVGGDVDDNVDDVGDDNVDDDDDNDDDVGDDNVDDVGDDNVDDDDDDYDDDNDDYDDDNQNTDKSSHHNKQSNDNEKYITDSIKMIRELQKSNGVFSKQQKDNLILFNETNDNNGPSNIRRKAPSNVYISEKQKKKKQQDSYVNEKAEEYNKLESILYEKKNNDEEYYCANNVTISSDDDKEENDASFREFYRKYGLNADMSDDGGNNDVNIYNGQENEEKLKDTYDKLIDGGEDEDDYDDENDGDENNDDDDENDDDENDDDDDDDDDDDENDDDENDGDGDDNNDDDDDDDENDDNNNNNNNNNNKELKHKNTLDPNKSKVSRMEAHDIADILSFDNKISLDTFIYDFSYINRKNNLLYFRGDVINVIKREERKLDESSHLQEYEEHFYFIKNMLSTDIVEDKKRVCYSFMNEDNYYYDKLDTFRSDEEDIFIFNNLSISVYDIVDSNIVDNFFSRYDKVYRMFFKNRKRGDMGINSEGDDNNNIDDNNSNSGDNNNHSDDNNSNSDDNNNHSDGDNYLKDKDKGNIGNETDIKENLKKVKEEKLIEKEKYRETEKIGVLNSGYGSSVNIGEYVRIELNIEKKKLAILKNNLIICGGIQTYEEKDSLIHCRIKKHRWFPKLLRSNDPLIFSVGWRRYQSIPIYSISERNNVRLRYLKYTTEHMHCNCTFYGPLASVNSGILALYNYKKVPFYRICINGLIIETNNNLNIMKKLKLIGEPYKIFKNTAFVKNMFNSDLEVCKFLNCPVVTPSGIKGLIKNKINNNGDFRCTFADKIRMSDIVILKLYVNVKIKKFYYFDIENKIKSINELRYLYNIYVNHNNNYRSMPFRHFYHTKIQIKSKLLKDLPFKSKPKLFKKLQNHSNLNNKQQTNNINNKKTKTDQINFNALPNPKLAAKWYQMLHTIKKNILDQKKIKSQLSYHKKLKEKLKIQQAKSQVVKQRKKISYKKGRK</sequence>
<proteinExistence type="inferred from homology"/>
<evidence type="ECO:0000256" key="11">
    <source>
        <dbReference type="SAM" id="MobiDB-lite"/>
    </source>
</evidence>
<feature type="region of interest" description="Disordered" evidence="11">
    <location>
        <begin position="614"/>
        <end position="738"/>
    </location>
</feature>
<keyword evidence="8" id="KW-0539">Nucleus</keyword>
<keyword evidence="14" id="KW-1185">Reference proteome</keyword>
<dbReference type="VEuPathDB" id="PlasmoDB:PRCDC_0104600"/>
<dbReference type="GO" id="GO:0003924">
    <property type="term" value="F:GTPase activity"/>
    <property type="evidence" value="ECO:0007669"/>
    <property type="project" value="TreeGrafter"/>
</dbReference>
<keyword evidence="5" id="KW-0378">Hydrolase</keyword>
<dbReference type="InterPro" id="IPR039761">
    <property type="entry name" value="Bms1/Tsr1"/>
</dbReference>
<evidence type="ECO:0000256" key="5">
    <source>
        <dbReference type="ARBA" id="ARBA00022801"/>
    </source>
</evidence>
<dbReference type="PROSITE" id="PS51714">
    <property type="entry name" value="G_BMS1"/>
    <property type="match status" value="1"/>
</dbReference>
<dbReference type="InterPro" id="IPR012948">
    <property type="entry name" value="AARP2CN"/>
</dbReference>
<dbReference type="GO" id="GO:0005525">
    <property type="term" value="F:GTP binding"/>
    <property type="evidence" value="ECO:0007669"/>
    <property type="project" value="UniProtKB-KW"/>
</dbReference>
<accession>A0A060RRK6</accession>
<feature type="compositionally biased region" description="Basic and acidic residues" evidence="11">
    <location>
        <begin position="634"/>
        <end position="647"/>
    </location>
</feature>
<dbReference type="EMBL" id="HG810762">
    <property type="protein sequence ID" value="CDO62164.1"/>
    <property type="molecule type" value="Genomic_DNA"/>
</dbReference>
<dbReference type="FunFam" id="3.40.50.300:FF:000105">
    <property type="entry name" value="BMS1 ribosome biogenesis factor"/>
    <property type="match status" value="1"/>
</dbReference>
<evidence type="ECO:0000256" key="6">
    <source>
        <dbReference type="ARBA" id="ARBA00022840"/>
    </source>
</evidence>
<keyword evidence="2" id="KW-0690">Ribosome biogenesis</keyword>
<evidence type="ECO:0000313" key="13">
    <source>
        <dbReference type="EMBL" id="CDO62164.1"/>
    </source>
</evidence>
<dbReference type="InterPro" id="IPR007034">
    <property type="entry name" value="BMS1_TSR1_C"/>
</dbReference>
<comment type="subcellular location">
    <subcellularLocation>
        <location evidence="1">Nucleus</location>
        <location evidence="1">Nucleolus</location>
    </subcellularLocation>
</comment>
<evidence type="ECO:0000256" key="2">
    <source>
        <dbReference type="ARBA" id="ARBA00022517"/>
    </source>
</evidence>
<dbReference type="InterPro" id="IPR030387">
    <property type="entry name" value="G_Bms1/Tsr1_dom"/>
</dbReference>
<dbReference type="VEuPathDB" id="PlasmoDB:PRG01_0107100"/>
<dbReference type="GO" id="GO:0034511">
    <property type="term" value="F:U3 snoRNA binding"/>
    <property type="evidence" value="ECO:0007669"/>
    <property type="project" value="TreeGrafter"/>
</dbReference>
<dbReference type="GO" id="GO:0000462">
    <property type="term" value="P:maturation of SSU-rRNA from tricistronic rRNA transcript (SSU-rRNA, 5.8S rRNA, LSU-rRNA)"/>
    <property type="evidence" value="ECO:0007669"/>
    <property type="project" value="TreeGrafter"/>
</dbReference>
<feature type="compositionally biased region" description="Low complexity" evidence="11">
    <location>
        <begin position="903"/>
        <end position="926"/>
    </location>
</feature>
<feature type="compositionally biased region" description="Basic and acidic residues" evidence="11">
    <location>
        <begin position="927"/>
        <end position="945"/>
    </location>
</feature>
<feature type="region of interest" description="Disordered" evidence="11">
    <location>
        <begin position="398"/>
        <end position="493"/>
    </location>
</feature>
<feature type="region of interest" description="Disordered" evidence="11">
    <location>
        <begin position="1"/>
        <end position="27"/>
    </location>
</feature>
<dbReference type="Pfam" id="PF22298">
    <property type="entry name" value="Tsr1_G-like"/>
    <property type="match status" value="1"/>
</dbReference>
<evidence type="ECO:0000256" key="1">
    <source>
        <dbReference type="ARBA" id="ARBA00004604"/>
    </source>
</evidence>
<dbReference type="SMART" id="SM00785">
    <property type="entry name" value="AARP2CN"/>
    <property type="match status" value="1"/>
</dbReference>
<dbReference type="InterPro" id="IPR027417">
    <property type="entry name" value="P-loop_NTPase"/>
</dbReference>
<dbReference type="PANTHER" id="PTHR12858:SF2">
    <property type="entry name" value="RIBOSOME BIOGENESIS PROTEIN BMS1 HOMOLOG"/>
    <property type="match status" value="1"/>
</dbReference>
<gene>
    <name evidence="13" type="primary">AARP2</name>
    <name evidence="13" type="ORF">PRCDC_0104600</name>
</gene>
<dbReference type="Gene3D" id="3.40.50.300">
    <property type="entry name" value="P-loop containing nucleotide triphosphate hydrolases"/>
    <property type="match status" value="1"/>
</dbReference>
<feature type="compositionally biased region" description="Acidic residues" evidence="11">
    <location>
        <begin position="418"/>
        <end position="476"/>
    </location>
</feature>
<reference evidence="13" key="2">
    <citation type="submission" date="2014-05" db="EMBL/GenBank/DDBJ databases">
        <title>The genome sequences of chimpanzee malaria parasites reveal the path to human adaptation.</title>
        <authorList>
            <person name="Otto T.D."/>
            <person name="Rayner J.C."/>
            <person name="Boehme U."/>
            <person name="Pain A."/>
            <person name="Spottiswoode N."/>
            <person name="Sanders M."/>
            <person name="Quail M."/>
            <person name="Ollomo B."/>
            <person name="Renaud F."/>
            <person name="Thomas A.W."/>
            <person name="Prugnolle F."/>
            <person name="Conway D.J."/>
            <person name="Newbold C."/>
            <person name="Berriman M."/>
        </authorList>
    </citation>
    <scope>NUCLEOTIDE SEQUENCE [LARGE SCALE GENOMIC DNA]</scope>
    <source>
        <strain evidence="13">CDC</strain>
    </source>
</reference>
<comment type="similarity">
    <text evidence="10">Belongs to the TRAFAC class translation factor GTPase superfamily. Bms1-like GTPase family. BMS1 subfamily.</text>
</comment>
<evidence type="ECO:0000256" key="9">
    <source>
        <dbReference type="ARBA" id="ARBA00049117"/>
    </source>
</evidence>
<dbReference type="PANTHER" id="PTHR12858">
    <property type="entry name" value="RIBOSOME BIOGENESIS PROTEIN"/>
    <property type="match status" value="1"/>
</dbReference>
<evidence type="ECO:0000313" key="14">
    <source>
        <dbReference type="Proteomes" id="UP000027581"/>
    </source>
</evidence>
<protein>
    <submittedName>
        <fullName evidence="13">Small ribosomal subunit assembling AARP2 protein</fullName>
    </submittedName>
</protein>
<evidence type="ECO:0000259" key="12">
    <source>
        <dbReference type="PROSITE" id="PS51714"/>
    </source>
</evidence>
<dbReference type="Pfam" id="PF04950">
    <property type="entry name" value="RIBIOP_C"/>
    <property type="match status" value="1"/>
</dbReference>
<dbReference type="PhylomeDB" id="A0A060RRK6"/>
<feature type="domain" description="Bms1-type G" evidence="12">
    <location>
        <begin position="72"/>
        <end position="236"/>
    </location>
</feature>
<dbReference type="GO" id="GO:0000479">
    <property type="term" value="P:endonucleolytic cleavage of tricistronic rRNA transcript (SSU-rRNA, 5.8S rRNA, LSU-rRNA)"/>
    <property type="evidence" value="ECO:0007669"/>
    <property type="project" value="TreeGrafter"/>
</dbReference>
<feature type="compositionally biased region" description="Basic and acidic residues" evidence="11">
    <location>
        <begin position="398"/>
        <end position="407"/>
    </location>
</feature>